<keyword evidence="6 7" id="KW-0472">Membrane</keyword>
<feature type="transmembrane region" description="Helical" evidence="7">
    <location>
        <begin position="156"/>
        <end position="177"/>
    </location>
</feature>
<comment type="subcellular location">
    <subcellularLocation>
        <location evidence="1">Cell membrane</location>
        <topology evidence="1">Multi-pass membrane protein</topology>
    </subcellularLocation>
</comment>
<dbReference type="RefSeq" id="WP_006316911.1">
    <property type="nucleotide sequence ID" value="NZ_ARZA01000267.1"/>
</dbReference>
<dbReference type="PANTHER" id="PTHR14969:SF62">
    <property type="entry name" value="DECAPRENYLPHOSPHORYL-5-PHOSPHORIBOSE PHOSPHATASE RV3807C-RELATED"/>
    <property type="match status" value="1"/>
</dbReference>
<organism evidence="9 10">
    <name type="scientific">Caldisalinibacter kiritimatiensis</name>
    <dbReference type="NCBI Taxonomy" id="1304284"/>
    <lineage>
        <taxon>Bacteria</taxon>
        <taxon>Bacillati</taxon>
        <taxon>Bacillota</taxon>
        <taxon>Tissierellia</taxon>
        <taxon>Tissierellales</taxon>
        <taxon>Thermohalobacteraceae</taxon>
        <taxon>Caldisalinibacter</taxon>
    </lineage>
</organism>
<dbReference type="GO" id="GO:0008962">
    <property type="term" value="F:phosphatidylglycerophosphatase activity"/>
    <property type="evidence" value="ECO:0007669"/>
    <property type="project" value="UniProtKB-EC"/>
</dbReference>
<dbReference type="AlphaFoldDB" id="R1CS99"/>
<dbReference type="EC" id="3.1.3.27" evidence="9"/>
<feature type="transmembrane region" description="Helical" evidence="7">
    <location>
        <begin position="32"/>
        <end position="55"/>
    </location>
</feature>
<keyword evidence="5 7" id="KW-1133">Transmembrane helix</keyword>
<dbReference type="Proteomes" id="UP000013378">
    <property type="component" value="Unassembled WGS sequence"/>
</dbReference>
<feature type="domain" description="Phosphatidic acid phosphatase type 2/haloperoxidase" evidence="8">
    <location>
        <begin position="62"/>
        <end position="171"/>
    </location>
</feature>
<evidence type="ECO:0000313" key="9">
    <source>
        <dbReference type="EMBL" id="EOC99578.1"/>
    </source>
</evidence>
<keyword evidence="3 7" id="KW-0812">Transmembrane</keyword>
<protein>
    <submittedName>
        <fullName evidence="9">Phosphatidylglycerophosphatase B</fullName>
        <ecNumber evidence="9">3.1.3.27</ecNumber>
    </submittedName>
</protein>
<keyword evidence="4 9" id="KW-0378">Hydrolase</keyword>
<gene>
    <name evidence="9" type="ORF">L21TH_2413</name>
</gene>
<evidence type="ECO:0000256" key="6">
    <source>
        <dbReference type="ARBA" id="ARBA00023136"/>
    </source>
</evidence>
<proteinExistence type="predicted"/>
<keyword evidence="10" id="KW-1185">Reference proteome</keyword>
<evidence type="ECO:0000256" key="2">
    <source>
        <dbReference type="ARBA" id="ARBA00022475"/>
    </source>
</evidence>
<evidence type="ECO:0000256" key="3">
    <source>
        <dbReference type="ARBA" id="ARBA00022692"/>
    </source>
</evidence>
<dbReference type="eggNOG" id="COG0671">
    <property type="taxonomic scope" value="Bacteria"/>
</dbReference>
<dbReference type="InterPro" id="IPR000326">
    <property type="entry name" value="PAP2/HPO"/>
</dbReference>
<dbReference type="OrthoDB" id="9789113at2"/>
<evidence type="ECO:0000256" key="5">
    <source>
        <dbReference type="ARBA" id="ARBA00022989"/>
    </source>
</evidence>
<name>R1CS99_9FIRM</name>
<evidence type="ECO:0000313" key="10">
    <source>
        <dbReference type="Proteomes" id="UP000013378"/>
    </source>
</evidence>
<dbReference type="Gene3D" id="1.20.144.10">
    <property type="entry name" value="Phosphatidic acid phosphatase type 2/haloperoxidase"/>
    <property type="match status" value="1"/>
</dbReference>
<dbReference type="EMBL" id="ARZA01000267">
    <property type="protein sequence ID" value="EOC99578.1"/>
    <property type="molecule type" value="Genomic_DNA"/>
</dbReference>
<dbReference type="SMART" id="SM00014">
    <property type="entry name" value="acidPPc"/>
    <property type="match status" value="1"/>
</dbReference>
<evidence type="ECO:0000256" key="4">
    <source>
        <dbReference type="ARBA" id="ARBA00022801"/>
    </source>
</evidence>
<reference evidence="9 10" key="1">
    <citation type="journal article" date="2015" name="Geomicrobiol. J.">
        <title>Caldisalinibacter kiritimatiensis gen. nov., sp. nov., a moderately thermohalophilic thiosulfate-reducing bacterium from a hypersaline microbial mat.</title>
        <authorList>
            <person name="Ben Hania W."/>
            <person name="Joseph M."/>
            <person name="Fiebig A."/>
            <person name="Bunk B."/>
            <person name="Klenk H.-P."/>
            <person name="Fardeau M.-L."/>
            <person name="Spring S."/>
        </authorList>
    </citation>
    <scope>NUCLEOTIDE SEQUENCE [LARGE SCALE GENOMIC DNA]</scope>
    <source>
        <strain evidence="9 10">L21-TH-D2</strain>
    </source>
</reference>
<evidence type="ECO:0000256" key="1">
    <source>
        <dbReference type="ARBA" id="ARBA00004651"/>
    </source>
</evidence>
<dbReference type="GO" id="GO:0005886">
    <property type="term" value="C:plasma membrane"/>
    <property type="evidence" value="ECO:0007669"/>
    <property type="project" value="UniProtKB-SubCell"/>
</dbReference>
<comment type="caution">
    <text evidence="9">The sequence shown here is derived from an EMBL/GenBank/DDBJ whole genome shotgun (WGS) entry which is preliminary data.</text>
</comment>
<dbReference type="STRING" id="1304284.L21TH_2413"/>
<evidence type="ECO:0000259" key="8">
    <source>
        <dbReference type="SMART" id="SM00014"/>
    </source>
</evidence>
<sequence>MNKIMKLVNTGDIKLLYIINDRIKCKFLDKTIPYITDLGSAFITILTCLLFIAFGKNGVRIAGYKALSALTTSHILVHLCKKKFTRPRPFLQLANINIFKTNLYDYSFPSGHTTAAFSISITLSLIFPQLSFILISLAFLVGISRIYLGVHYPTDVFVGMIIGTVFAILNSHLIDYII</sequence>
<accession>R1CS99</accession>
<keyword evidence="2" id="KW-1003">Cell membrane</keyword>
<evidence type="ECO:0000256" key="7">
    <source>
        <dbReference type="SAM" id="Phobius"/>
    </source>
</evidence>
<dbReference type="InterPro" id="IPR036938">
    <property type="entry name" value="PAP2/HPO_sf"/>
</dbReference>
<dbReference type="Pfam" id="PF01569">
    <property type="entry name" value="PAP2"/>
    <property type="match status" value="1"/>
</dbReference>
<dbReference type="SUPFAM" id="SSF48317">
    <property type="entry name" value="Acid phosphatase/Vanadium-dependent haloperoxidase"/>
    <property type="match status" value="1"/>
</dbReference>
<dbReference type="PANTHER" id="PTHR14969">
    <property type="entry name" value="SPHINGOSINE-1-PHOSPHATE PHOSPHOHYDROLASE"/>
    <property type="match status" value="1"/>
</dbReference>